<gene>
    <name evidence="2" type="ORF">BDW02DRAFT_491799</name>
</gene>
<reference evidence="2" key="1">
    <citation type="submission" date="2020-01" db="EMBL/GenBank/DDBJ databases">
        <authorList>
            <consortium name="DOE Joint Genome Institute"/>
            <person name="Haridas S."/>
            <person name="Albert R."/>
            <person name="Binder M."/>
            <person name="Bloem J."/>
            <person name="Labutti K."/>
            <person name="Salamov A."/>
            <person name="Andreopoulos B."/>
            <person name="Baker S.E."/>
            <person name="Barry K."/>
            <person name="Bills G."/>
            <person name="Bluhm B.H."/>
            <person name="Cannon C."/>
            <person name="Castanera R."/>
            <person name="Culley D.E."/>
            <person name="Daum C."/>
            <person name="Ezra D."/>
            <person name="Gonzalez J.B."/>
            <person name="Henrissat B."/>
            <person name="Kuo A."/>
            <person name="Liang C."/>
            <person name="Lipzen A."/>
            <person name="Lutzoni F."/>
            <person name="Magnuson J."/>
            <person name="Mondo S."/>
            <person name="Nolan M."/>
            <person name="Ohm R."/>
            <person name="Pangilinan J."/>
            <person name="Park H.-J."/>
            <person name="Ramirez L."/>
            <person name="Alfaro M."/>
            <person name="Sun H."/>
            <person name="Tritt A."/>
            <person name="Yoshinaga Y."/>
            <person name="Zwiers L.-H."/>
            <person name="Turgeon B.G."/>
            <person name="Goodwin S.B."/>
            <person name="Spatafora J.W."/>
            <person name="Crous P.W."/>
            <person name="Grigoriev I.V."/>
        </authorList>
    </citation>
    <scope>NUCLEOTIDE SEQUENCE</scope>
    <source>
        <strain evidence="2">P77</strain>
    </source>
</reference>
<dbReference type="EMBL" id="ML975264">
    <property type="protein sequence ID" value="KAF1837243.1"/>
    <property type="molecule type" value="Genomic_DNA"/>
</dbReference>
<keyword evidence="1" id="KW-0732">Signal</keyword>
<evidence type="ECO:0000313" key="3">
    <source>
        <dbReference type="Proteomes" id="UP000800040"/>
    </source>
</evidence>
<evidence type="ECO:0000256" key="1">
    <source>
        <dbReference type="SAM" id="SignalP"/>
    </source>
</evidence>
<dbReference type="Proteomes" id="UP000800040">
    <property type="component" value="Unassembled WGS sequence"/>
</dbReference>
<organism evidence="2 3">
    <name type="scientific">Decorospora gaudefroyi</name>
    <dbReference type="NCBI Taxonomy" id="184978"/>
    <lineage>
        <taxon>Eukaryota</taxon>
        <taxon>Fungi</taxon>
        <taxon>Dikarya</taxon>
        <taxon>Ascomycota</taxon>
        <taxon>Pezizomycotina</taxon>
        <taxon>Dothideomycetes</taxon>
        <taxon>Pleosporomycetidae</taxon>
        <taxon>Pleosporales</taxon>
        <taxon>Pleosporineae</taxon>
        <taxon>Pleosporaceae</taxon>
        <taxon>Decorospora</taxon>
    </lineage>
</organism>
<evidence type="ECO:0000313" key="2">
    <source>
        <dbReference type="EMBL" id="KAF1837243.1"/>
    </source>
</evidence>
<dbReference type="OrthoDB" id="3672587at2759"/>
<feature type="chain" id="PRO_5025495300" evidence="1">
    <location>
        <begin position="20"/>
        <end position="127"/>
    </location>
</feature>
<name>A0A6A5KUH6_9PLEO</name>
<sequence>MYLTSILATLFSTLPATLSAPSSPLRHASDPYQCGYVLTARNASVYAGLSAYSACTAIYYNQSIPGYQDAYAYTLYGGCQCTFHLTGEDCFKDTEAPIYHGPTFGKPGQESLFEEPMPKWYNCVRSE</sequence>
<keyword evidence="3" id="KW-1185">Reference proteome</keyword>
<dbReference type="AlphaFoldDB" id="A0A6A5KUH6"/>
<protein>
    <submittedName>
        <fullName evidence="2">Uncharacterized protein</fullName>
    </submittedName>
</protein>
<accession>A0A6A5KUH6</accession>
<feature type="signal peptide" evidence="1">
    <location>
        <begin position="1"/>
        <end position="19"/>
    </location>
</feature>
<proteinExistence type="predicted"/>